<proteinExistence type="predicted"/>
<protein>
    <submittedName>
        <fullName evidence="2">Uncharacterized protein</fullName>
    </submittedName>
</protein>
<name>A0A1I7U1Q3_9PELO</name>
<evidence type="ECO:0000313" key="1">
    <source>
        <dbReference type="Proteomes" id="UP000095282"/>
    </source>
</evidence>
<keyword evidence="1" id="KW-1185">Reference proteome</keyword>
<accession>A0A1I7U1Q3</accession>
<dbReference type="AlphaFoldDB" id="A0A1I7U1Q3"/>
<reference evidence="2" key="1">
    <citation type="submission" date="2016-11" db="UniProtKB">
        <authorList>
            <consortium name="WormBaseParasite"/>
        </authorList>
    </citation>
    <scope>IDENTIFICATION</scope>
</reference>
<sequence length="77" mass="9179">MNPFRPVWWYPGFSYRNPRCPYTVTRFSILSRNIKKDVYFKRVTGRMSVVKGRPEVIEDQCSIHSTWKGHGFTIHQS</sequence>
<dbReference type="WBParaSite" id="Csp11.Scaffold629.g13966.t1">
    <property type="protein sequence ID" value="Csp11.Scaffold629.g13966.t1"/>
    <property type="gene ID" value="Csp11.Scaffold629.g13966"/>
</dbReference>
<organism evidence="1 2">
    <name type="scientific">Caenorhabditis tropicalis</name>
    <dbReference type="NCBI Taxonomy" id="1561998"/>
    <lineage>
        <taxon>Eukaryota</taxon>
        <taxon>Metazoa</taxon>
        <taxon>Ecdysozoa</taxon>
        <taxon>Nematoda</taxon>
        <taxon>Chromadorea</taxon>
        <taxon>Rhabditida</taxon>
        <taxon>Rhabditina</taxon>
        <taxon>Rhabditomorpha</taxon>
        <taxon>Rhabditoidea</taxon>
        <taxon>Rhabditidae</taxon>
        <taxon>Peloderinae</taxon>
        <taxon>Caenorhabditis</taxon>
    </lineage>
</organism>
<dbReference type="Proteomes" id="UP000095282">
    <property type="component" value="Unplaced"/>
</dbReference>
<evidence type="ECO:0000313" key="2">
    <source>
        <dbReference type="WBParaSite" id="Csp11.Scaffold629.g13966.t1"/>
    </source>
</evidence>